<proteinExistence type="predicted"/>
<evidence type="ECO:0000313" key="1">
    <source>
        <dbReference type="EMBL" id="GBN65922.1"/>
    </source>
</evidence>
<comment type="caution">
    <text evidence="1">The sequence shown here is derived from an EMBL/GenBank/DDBJ whole genome shotgun (WGS) entry which is preliminary data.</text>
</comment>
<dbReference type="EMBL" id="BGPR01014598">
    <property type="protein sequence ID" value="GBN65922.1"/>
    <property type="molecule type" value="Genomic_DNA"/>
</dbReference>
<protein>
    <submittedName>
        <fullName evidence="1">Uncharacterized protein</fullName>
    </submittedName>
</protein>
<organism evidence="1 2">
    <name type="scientific">Araneus ventricosus</name>
    <name type="common">Orbweaver spider</name>
    <name type="synonym">Epeira ventricosa</name>
    <dbReference type="NCBI Taxonomy" id="182803"/>
    <lineage>
        <taxon>Eukaryota</taxon>
        <taxon>Metazoa</taxon>
        <taxon>Ecdysozoa</taxon>
        <taxon>Arthropoda</taxon>
        <taxon>Chelicerata</taxon>
        <taxon>Arachnida</taxon>
        <taxon>Araneae</taxon>
        <taxon>Araneomorphae</taxon>
        <taxon>Entelegynae</taxon>
        <taxon>Araneoidea</taxon>
        <taxon>Araneidae</taxon>
        <taxon>Araneus</taxon>
    </lineage>
</organism>
<name>A0A4Y2QRA5_ARAVE</name>
<gene>
    <name evidence="1" type="ORF">AVEN_11820_1</name>
</gene>
<evidence type="ECO:0000313" key="2">
    <source>
        <dbReference type="Proteomes" id="UP000499080"/>
    </source>
</evidence>
<accession>A0A4Y2QRA5</accession>
<reference evidence="1 2" key="1">
    <citation type="journal article" date="2019" name="Sci. Rep.">
        <title>Orb-weaving spider Araneus ventricosus genome elucidates the spidroin gene catalogue.</title>
        <authorList>
            <person name="Kono N."/>
            <person name="Nakamura H."/>
            <person name="Ohtoshi R."/>
            <person name="Moran D.A.P."/>
            <person name="Shinohara A."/>
            <person name="Yoshida Y."/>
            <person name="Fujiwara M."/>
            <person name="Mori M."/>
            <person name="Tomita M."/>
            <person name="Arakawa K."/>
        </authorList>
    </citation>
    <scope>NUCLEOTIDE SEQUENCE [LARGE SCALE GENOMIC DNA]</scope>
</reference>
<keyword evidence="2" id="KW-1185">Reference proteome</keyword>
<dbReference type="Proteomes" id="UP000499080">
    <property type="component" value="Unassembled WGS sequence"/>
</dbReference>
<dbReference type="AlphaFoldDB" id="A0A4Y2QRA5"/>
<sequence>MTIGKRPVSSIVAHWWRTVYVKRNVKKVAVKVYGSETSDSTSLCVLYNIDSGLSKRSLQTSQSERMLIRVNCFINNRLIEMLKADTRLVYHSKRAKLLVKARQGLFSYFMKEIIENNLNRKPQLKETFCKFMNGYLSLDHIVANVLLWVSGLNSPTLRIMENEDGDLCCRRRSFFGPGGPGTSCIICRPDQNGSNTVFPSRKEISSSFKPITCHAWPDLDHGPHSGADPRFRWNPKSYQPSHCNGTC</sequence>